<gene>
    <name evidence="3" type="ORF">LTRI10_LOCUS18455</name>
</gene>
<dbReference type="InterPro" id="IPR002156">
    <property type="entry name" value="RNaseH_domain"/>
</dbReference>
<keyword evidence="4" id="KW-1185">Reference proteome</keyword>
<dbReference type="InterPro" id="IPR044730">
    <property type="entry name" value="RNase_H-like_dom_plant"/>
</dbReference>
<dbReference type="PANTHER" id="PTHR33116">
    <property type="entry name" value="REVERSE TRANSCRIPTASE ZINC-BINDING DOMAIN-CONTAINING PROTEIN-RELATED-RELATED"/>
    <property type="match status" value="1"/>
</dbReference>
<evidence type="ECO:0000313" key="4">
    <source>
        <dbReference type="Proteomes" id="UP001497516"/>
    </source>
</evidence>
<feature type="region of interest" description="Disordered" evidence="1">
    <location>
        <begin position="1080"/>
        <end position="1106"/>
    </location>
</feature>
<dbReference type="PROSITE" id="PS50878">
    <property type="entry name" value="RT_POL"/>
    <property type="match status" value="1"/>
</dbReference>
<dbReference type="InterPro" id="IPR043502">
    <property type="entry name" value="DNA/RNA_pol_sf"/>
</dbReference>
<dbReference type="SUPFAM" id="SSF56672">
    <property type="entry name" value="DNA/RNA polymerases"/>
    <property type="match status" value="1"/>
</dbReference>
<dbReference type="Pfam" id="PF03372">
    <property type="entry name" value="Exo_endo_phos"/>
    <property type="match status" value="1"/>
</dbReference>
<dbReference type="InterPro" id="IPR005135">
    <property type="entry name" value="Endo/exonuclease/phosphatase"/>
</dbReference>
<evidence type="ECO:0000256" key="1">
    <source>
        <dbReference type="SAM" id="MobiDB-lite"/>
    </source>
</evidence>
<proteinExistence type="predicted"/>
<organism evidence="3 4">
    <name type="scientific">Linum trigynum</name>
    <dbReference type="NCBI Taxonomy" id="586398"/>
    <lineage>
        <taxon>Eukaryota</taxon>
        <taxon>Viridiplantae</taxon>
        <taxon>Streptophyta</taxon>
        <taxon>Embryophyta</taxon>
        <taxon>Tracheophyta</taxon>
        <taxon>Spermatophyta</taxon>
        <taxon>Magnoliopsida</taxon>
        <taxon>eudicotyledons</taxon>
        <taxon>Gunneridae</taxon>
        <taxon>Pentapetalae</taxon>
        <taxon>rosids</taxon>
        <taxon>fabids</taxon>
        <taxon>Malpighiales</taxon>
        <taxon>Linaceae</taxon>
        <taxon>Linum</taxon>
    </lineage>
</organism>
<feature type="compositionally biased region" description="Polar residues" evidence="1">
    <location>
        <begin position="1089"/>
        <end position="1100"/>
    </location>
</feature>
<evidence type="ECO:0000313" key="3">
    <source>
        <dbReference type="EMBL" id="CAL1376745.1"/>
    </source>
</evidence>
<dbReference type="SUPFAM" id="SSF53098">
    <property type="entry name" value="Ribonuclease H-like"/>
    <property type="match status" value="1"/>
</dbReference>
<dbReference type="Pfam" id="PF13456">
    <property type="entry name" value="RVT_3"/>
    <property type="match status" value="1"/>
</dbReference>
<dbReference type="CDD" id="cd06222">
    <property type="entry name" value="RNase_H_like"/>
    <property type="match status" value="1"/>
</dbReference>
<evidence type="ECO:0000259" key="2">
    <source>
        <dbReference type="PROSITE" id="PS50878"/>
    </source>
</evidence>
<dbReference type="InterPro" id="IPR000477">
    <property type="entry name" value="RT_dom"/>
</dbReference>
<protein>
    <recommendedName>
        <fullName evidence="2">Reverse transcriptase domain-containing protein</fullName>
    </recommendedName>
</protein>
<sequence length="1254" mass="144803">MGRKFFCTFVHAPSTAASRREFWEQLSSLRSSREDHWVIVGDFNAAIYESEKEGRCPLRYENVEPFKRFIFNNALIDLGFKGEPFTWTNKRIGENTTRVRLDRVLCSTSLRILFGDATVFHEKMVESDHCPIRLELCYRGNRRRKTPFRVDERWLEKDECKEIVVRAWDPGGQSSNQLAKCERDLKEWSKDFHRNSIQREKEILDRLDILQRPPRTQERVEEEKSLTEELAKMWREEEAFWNQCSRVKWLQKGDQNSSFFHSSTIQRKHRNRIHRLKDERGEWVEDDNRLRGLAQDFHKDLFRARDHTPFSHLLDGFPEKVTAEMNADLCAPVTSEEIRKAVFSLGAKKAPGPDGFSGRFYRRFWDIIGETVCREVKEFFETADMPNGWNETHIVMIPKVDHPELISQFRPISCCNFRYKIISKIMAIRLKIWTPDLVSELQTAFTGGRLIQDNIIIVHEALHHFKNHKRGRRRDMMLKLDMKKAYDMVDWDCLETLLKKYGFDDRWCRWVSSCIRTVRFSILFNGEAAEEFNPSRGIRQGDPLSPFLFILMSNALTFLIDKAVSQNQLKGIRLNARCPILTHCLFADDTVIFGKAEHQEAKKILDLIREYGAITGQEVNINKSSIFFSANVPDADKAAIIAHIGFASSNCHSKYLGVPTEWGNSKKETFQFLIQRMEKMGEAWKSLLLSHGGKEVLLKAVIQAIPSYIMYLFNLPVNLTKKMDSLLTNFFWSGSMQKSTMHWCRKEILCAPKSEGGLGFRSFKDFNMALLAKQAWRILSSPEALWCRLLKGLYFPRGGFMQSKKGSRSSWIWASLWEAKKVINLGAIRVIGSGEDTWVGQDPWIPSLHNFVIGSGPQQNLRVKEWIDPVSRNWNSDLIQGHVTREEEEAILKVPIGEEGTDDFWAWSLTREGDFSVRTAYHAVHKANTDFHSTGSEEKWKWIWGLNIPPKLKFFIWRCSRNGLATKARLFQRKCAPNPNCQVCHNPSESLNHCLFYCPHAREAWNSIFPSLPIPPQGTSFFDWFCSLKDGIPQNSLIHIIFLCWNIWKARNESTFKNRTPWPPNVCLQAYRELTEWSACPRPPPQDSDGPTQLRGSHPTTNPPPSNHSIVIQCDGSFFSDPQSAAYGVVVVNHHGQVCDGRAENLLCSTPIEAEAKAMLEGIKLAQEYGSVCTVQSDCQVLVKALNQNQTRWPWRCAAWIRTMINILRTNPAISVKEVPRALNVRADWVARSKAKSLLPDDWINILDLIYVLL</sequence>
<dbReference type="GO" id="GO:0004523">
    <property type="term" value="F:RNA-DNA hybrid ribonuclease activity"/>
    <property type="evidence" value="ECO:0007669"/>
    <property type="project" value="InterPro"/>
</dbReference>
<feature type="domain" description="Reverse transcriptase" evidence="2">
    <location>
        <begin position="378"/>
        <end position="660"/>
    </location>
</feature>
<reference evidence="3 4" key="1">
    <citation type="submission" date="2024-04" db="EMBL/GenBank/DDBJ databases">
        <authorList>
            <person name="Fracassetti M."/>
        </authorList>
    </citation>
    <scope>NUCLEOTIDE SEQUENCE [LARGE SCALE GENOMIC DNA]</scope>
</reference>
<dbReference type="InterPro" id="IPR026960">
    <property type="entry name" value="RVT-Znf"/>
</dbReference>
<dbReference type="InterPro" id="IPR012337">
    <property type="entry name" value="RNaseH-like_sf"/>
</dbReference>
<dbReference type="EMBL" id="OZ034816">
    <property type="protein sequence ID" value="CAL1376745.1"/>
    <property type="molecule type" value="Genomic_DNA"/>
</dbReference>
<dbReference type="Proteomes" id="UP001497516">
    <property type="component" value="Chromosome 3"/>
</dbReference>
<dbReference type="Gene3D" id="3.30.420.10">
    <property type="entry name" value="Ribonuclease H-like superfamily/Ribonuclease H"/>
    <property type="match status" value="1"/>
</dbReference>
<name>A0AAV2DTM2_9ROSI</name>
<dbReference type="Gene3D" id="3.60.10.10">
    <property type="entry name" value="Endonuclease/exonuclease/phosphatase"/>
    <property type="match status" value="1"/>
</dbReference>
<dbReference type="Pfam" id="PF13966">
    <property type="entry name" value="zf-RVT"/>
    <property type="match status" value="1"/>
</dbReference>
<dbReference type="AlphaFoldDB" id="A0AAV2DTM2"/>
<dbReference type="Pfam" id="PF00078">
    <property type="entry name" value="RVT_1"/>
    <property type="match status" value="1"/>
</dbReference>
<dbReference type="GO" id="GO:0003676">
    <property type="term" value="F:nucleic acid binding"/>
    <property type="evidence" value="ECO:0007669"/>
    <property type="project" value="InterPro"/>
</dbReference>
<dbReference type="PANTHER" id="PTHR33116:SF86">
    <property type="entry name" value="REVERSE TRANSCRIPTASE DOMAIN-CONTAINING PROTEIN"/>
    <property type="match status" value="1"/>
</dbReference>
<dbReference type="CDD" id="cd01650">
    <property type="entry name" value="RT_nLTR_like"/>
    <property type="match status" value="1"/>
</dbReference>
<dbReference type="SUPFAM" id="SSF56219">
    <property type="entry name" value="DNase I-like"/>
    <property type="match status" value="1"/>
</dbReference>
<accession>A0AAV2DTM2</accession>
<dbReference type="InterPro" id="IPR036397">
    <property type="entry name" value="RNaseH_sf"/>
</dbReference>
<dbReference type="InterPro" id="IPR036691">
    <property type="entry name" value="Endo/exonu/phosph_ase_sf"/>
</dbReference>